<evidence type="ECO:0000313" key="2">
    <source>
        <dbReference type="Proteomes" id="UP000886847"/>
    </source>
</evidence>
<protein>
    <submittedName>
        <fullName evidence="1">Uncharacterized protein</fullName>
    </submittedName>
</protein>
<dbReference type="AlphaFoldDB" id="A0A9D1VZJ1"/>
<reference evidence="1" key="1">
    <citation type="journal article" date="2021" name="PeerJ">
        <title>Extensive microbial diversity within the chicken gut microbiome revealed by metagenomics and culture.</title>
        <authorList>
            <person name="Gilroy R."/>
            <person name="Ravi A."/>
            <person name="Getino M."/>
            <person name="Pursley I."/>
            <person name="Horton D.L."/>
            <person name="Alikhan N.F."/>
            <person name="Baker D."/>
            <person name="Gharbi K."/>
            <person name="Hall N."/>
            <person name="Watson M."/>
            <person name="Adriaenssens E.M."/>
            <person name="Foster-Nyarko E."/>
            <person name="Jarju S."/>
            <person name="Secka A."/>
            <person name="Antonio M."/>
            <person name="Oren A."/>
            <person name="Chaudhuri R.R."/>
            <person name="La Ragione R."/>
            <person name="Hildebrand F."/>
            <person name="Pallen M.J."/>
        </authorList>
    </citation>
    <scope>NUCLEOTIDE SEQUENCE</scope>
    <source>
        <strain evidence="1">2189</strain>
    </source>
</reference>
<gene>
    <name evidence="1" type="ORF">H9851_00540</name>
</gene>
<organism evidence="1 2">
    <name type="scientific">Candidatus Borkfalkia faecavium</name>
    <dbReference type="NCBI Taxonomy" id="2838508"/>
    <lineage>
        <taxon>Bacteria</taxon>
        <taxon>Bacillati</taxon>
        <taxon>Bacillota</taxon>
        <taxon>Clostridia</taxon>
        <taxon>Christensenellales</taxon>
        <taxon>Christensenellaceae</taxon>
        <taxon>Candidatus Borkfalkia</taxon>
    </lineage>
</organism>
<name>A0A9D1VZJ1_9FIRM</name>
<dbReference type="Proteomes" id="UP000886847">
    <property type="component" value="Unassembled WGS sequence"/>
</dbReference>
<evidence type="ECO:0000313" key="1">
    <source>
        <dbReference type="EMBL" id="HIX49758.1"/>
    </source>
</evidence>
<sequence>MMSVRRRRLRAKEGKNMHLVRRAEEKNCKVRKENDQKRKCVDKIFLFGIMALIFAGAAQSARGRTAKRRNAPEKIICRLVTKTKKI</sequence>
<accession>A0A9D1VZJ1</accession>
<proteinExistence type="predicted"/>
<dbReference type="EMBL" id="DXEW01000003">
    <property type="protein sequence ID" value="HIX49758.1"/>
    <property type="molecule type" value="Genomic_DNA"/>
</dbReference>
<comment type="caution">
    <text evidence="1">The sequence shown here is derived from an EMBL/GenBank/DDBJ whole genome shotgun (WGS) entry which is preliminary data.</text>
</comment>
<reference evidence="1" key="2">
    <citation type="submission" date="2021-04" db="EMBL/GenBank/DDBJ databases">
        <authorList>
            <person name="Gilroy R."/>
        </authorList>
    </citation>
    <scope>NUCLEOTIDE SEQUENCE</scope>
    <source>
        <strain evidence="1">2189</strain>
    </source>
</reference>